<dbReference type="STRING" id="984485.A0A1E4RL78"/>
<dbReference type="PANTHER" id="PTHR10980:SF3">
    <property type="entry name" value="LD16419P"/>
    <property type="match status" value="1"/>
</dbReference>
<dbReference type="GeneID" id="30993115"/>
<dbReference type="AlphaFoldDB" id="A0A1E4RL78"/>
<dbReference type="PANTHER" id="PTHR10980">
    <property type="entry name" value="RHO GDP-DISSOCIATION INHIBITOR"/>
    <property type="match status" value="1"/>
</dbReference>
<dbReference type="GO" id="GO:0016020">
    <property type="term" value="C:membrane"/>
    <property type="evidence" value="ECO:0007669"/>
    <property type="project" value="TreeGrafter"/>
</dbReference>
<dbReference type="Pfam" id="PF02115">
    <property type="entry name" value="Rho_GDI"/>
    <property type="match status" value="1"/>
</dbReference>
<dbReference type="OrthoDB" id="4005750at2759"/>
<dbReference type="EMBL" id="KV454540">
    <property type="protein sequence ID" value="ODV68009.1"/>
    <property type="molecule type" value="Genomic_DNA"/>
</dbReference>
<accession>A0A1E4RL78</accession>
<dbReference type="GO" id="GO:0005094">
    <property type="term" value="F:Rho GDP-dissociation inhibitor activity"/>
    <property type="evidence" value="ECO:0007669"/>
    <property type="project" value="InterPro"/>
</dbReference>
<reference evidence="5" key="1">
    <citation type="submission" date="2016-05" db="EMBL/GenBank/DDBJ databases">
        <title>Comparative genomics of biotechnologically important yeasts.</title>
        <authorList>
            <consortium name="DOE Joint Genome Institute"/>
            <person name="Riley R."/>
            <person name="Haridas S."/>
            <person name="Wolfe K.H."/>
            <person name="Lopes M.R."/>
            <person name="Hittinger C.T."/>
            <person name="Goker M."/>
            <person name="Salamov A."/>
            <person name="Wisecaver J."/>
            <person name="Long T.M."/>
            <person name="Aerts A.L."/>
            <person name="Barry K."/>
            <person name="Choi C."/>
            <person name="Clum A."/>
            <person name="Coughlan A.Y."/>
            <person name="Deshpande S."/>
            <person name="Douglass A.P."/>
            <person name="Hanson S.J."/>
            <person name="Klenk H.-P."/>
            <person name="Labutti K."/>
            <person name="Lapidus A."/>
            <person name="Lindquist E."/>
            <person name="Lipzen A."/>
            <person name="Meier-Kolthoff J.P."/>
            <person name="Ohm R.A."/>
            <person name="Otillar R.P."/>
            <person name="Pangilinan J."/>
            <person name="Peng Y."/>
            <person name="Rokas A."/>
            <person name="Rosa C.A."/>
            <person name="Scheuner C."/>
            <person name="Sibirny A.A."/>
            <person name="Slot J.C."/>
            <person name="Stielow J.B."/>
            <person name="Sun H."/>
            <person name="Kurtzman C.P."/>
            <person name="Blackwell M."/>
            <person name="Grigoriev I.V."/>
            <person name="Jeffries T.W."/>
        </authorList>
    </citation>
    <scope>NUCLEOTIDE SEQUENCE [LARGE SCALE GENOMIC DNA]</scope>
    <source>
        <strain evidence="5">NRRL Y-1933</strain>
    </source>
</reference>
<comment type="similarity">
    <text evidence="2">Belongs to the Rho GDI family.</text>
</comment>
<evidence type="ECO:0000256" key="3">
    <source>
        <dbReference type="ARBA" id="ARBA00022490"/>
    </source>
</evidence>
<evidence type="ECO:0000256" key="2">
    <source>
        <dbReference type="ARBA" id="ARBA00009758"/>
    </source>
</evidence>
<evidence type="ECO:0000313" key="4">
    <source>
        <dbReference type="EMBL" id="ODV68009.1"/>
    </source>
</evidence>
<evidence type="ECO:0000313" key="5">
    <source>
        <dbReference type="Proteomes" id="UP000095085"/>
    </source>
</evidence>
<protein>
    <submittedName>
        <fullName evidence="4">E set domain-containing protein</fullName>
    </submittedName>
</protein>
<evidence type="ECO:0000256" key="1">
    <source>
        <dbReference type="ARBA" id="ARBA00004496"/>
    </source>
</evidence>
<name>A0A1E4RL78_9ASCO</name>
<dbReference type="SUPFAM" id="SSF81296">
    <property type="entry name" value="E set domains"/>
    <property type="match status" value="1"/>
</dbReference>
<comment type="subcellular location">
    <subcellularLocation>
        <location evidence="1">Cytoplasm</location>
    </subcellularLocation>
</comment>
<dbReference type="Gene3D" id="2.70.50.30">
    <property type="entry name" value="Coagulation Factor XIII, subunit A, domain 1"/>
    <property type="match status" value="1"/>
</dbReference>
<keyword evidence="5" id="KW-1185">Reference proteome</keyword>
<sequence>MAKKTREELIEDFQSELIDLVSMTIEVEGYSKSLEYHPEMEDLPQRLHFILPEYSTYYLIITYKVKSRALKKLTYSQVVKKHGIPFASRDLHMNDHAEVNTEEKPTHLVRFPPDKLPGGRLIRGTYPAHSKFYEEGKTIFSCDWLIEVVKKDEQPRIGGFN</sequence>
<dbReference type="InterPro" id="IPR024792">
    <property type="entry name" value="RhoGDI_dom_sf"/>
</dbReference>
<dbReference type="GO" id="GO:0007266">
    <property type="term" value="P:Rho protein signal transduction"/>
    <property type="evidence" value="ECO:0007669"/>
    <property type="project" value="InterPro"/>
</dbReference>
<dbReference type="Proteomes" id="UP000095085">
    <property type="component" value="Unassembled WGS sequence"/>
</dbReference>
<dbReference type="InterPro" id="IPR000406">
    <property type="entry name" value="Rho_GDI"/>
</dbReference>
<dbReference type="InterPro" id="IPR014756">
    <property type="entry name" value="Ig_E-set"/>
</dbReference>
<organism evidence="4 5">
    <name type="scientific">Hyphopichia burtonii NRRL Y-1933</name>
    <dbReference type="NCBI Taxonomy" id="984485"/>
    <lineage>
        <taxon>Eukaryota</taxon>
        <taxon>Fungi</taxon>
        <taxon>Dikarya</taxon>
        <taxon>Ascomycota</taxon>
        <taxon>Saccharomycotina</taxon>
        <taxon>Pichiomycetes</taxon>
        <taxon>Debaryomycetaceae</taxon>
        <taxon>Hyphopichia</taxon>
    </lineage>
</organism>
<gene>
    <name evidence="4" type="ORF">HYPBUDRAFT_107598</name>
</gene>
<proteinExistence type="inferred from homology"/>
<dbReference type="RefSeq" id="XP_020077076.1">
    <property type="nucleotide sequence ID" value="XM_020218565.1"/>
</dbReference>
<dbReference type="GO" id="GO:0005829">
    <property type="term" value="C:cytosol"/>
    <property type="evidence" value="ECO:0007669"/>
    <property type="project" value="TreeGrafter"/>
</dbReference>
<keyword evidence="3" id="KW-0963">Cytoplasm</keyword>